<comment type="caution">
    <text evidence="1">The sequence shown here is derived from an EMBL/GenBank/DDBJ whole genome shotgun (WGS) entry which is preliminary data.</text>
</comment>
<keyword evidence="2" id="KW-1185">Reference proteome</keyword>
<gene>
    <name evidence="1" type="ORF">AVEN_222314_1</name>
</gene>
<proteinExistence type="predicted"/>
<sequence length="102" mass="11777">MYIRIYSPRRTEPRKIPSKNMLEPMHHHWKIPLHNVPVRLPHVICVARSDESADSLGAGLSRKECQGSQLRDLNWRSLLIPIDDATASSLVADFRLDHRSRD</sequence>
<dbReference type="AlphaFoldDB" id="A0A4Y2ERV5"/>
<evidence type="ECO:0000313" key="1">
    <source>
        <dbReference type="EMBL" id="GBM31980.1"/>
    </source>
</evidence>
<reference evidence="1 2" key="1">
    <citation type="journal article" date="2019" name="Sci. Rep.">
        <title>Orb-weaving spider Araneus ventricosus genome elucidates the spidroin gene catalogue.</title>
        <authorList>
            <person name="Kono N."/>
            <person name="Nakamura H."/>
            <person name="Ohtoshi R."/>
            <person name="Moran D.A.P."/>
            <person name="Shinohara A."/>
            <person name="Yoshida Y."/>
            <person name="Fujiwara M."/>
            <person name="Mori M."/>
            <person name="Tomita M."/>
            <person name="Arakawa K."/>
        </authorList>
    </citation>
    <scope>NUCLEOTIDE SEQUENCE [LARGE SCALE GENOMIC DNA]</scope>
</reference>
<accession>A0A4Y2ERV5</accession>
<name>A0A4Y2ERV5_ARAVE</name>
<dbReference type="EMBL" id="BGPR01000695">
    <property type="protein sequence ID" value="GBM31980.1"/>
    <property type="molecule type" value="Genomic_DNA"/>
</dbReference>
<evidence type="ECO:0000313" key="2">
    <source>
        <dbReference type="Proteomes" id="UP000499080"/>
    </source>
</evidence>
<dbReference type="Proteomes" id="UP000499080">
    <property type="component" value="Unassembled WGS sequence"/>
</dbReference>
<organism evidence="1 2">
    <name type="scientific">Araneus ventricosus</name>
    <name type="common">Orbweaver spider</name>
    <name type="synonym">Epeira ventricosa</name>
    <dbReference type="NCBI Taxonomy" id="182803"/>
    <lineage>
        <taxon>Eukaryota</taxon>
        <taxon>Metazoa</taxon>
        <taxon>Ecdysozoa</taxon>
        <taxon>Arthropoda</taxon>
        <taxon>Chelicerata</taxon>
        <taxon>Arachnida</taxon>
        <taxon>Araneae</taxon>
        <taxon>Araneomorphae</taxon>
        <taxon>Entelegynae</taxon>
        <taxon>Araneoidea</taxon>
        <taxon>Araneidae</taxon>
        <taxon>Araneus</taxon>
    </lineage>
</organism>
<protein>
    <submittedName>
        <fullName evidence="1">Uncharacterized protein</fullName>
    </submittedName>
</protein>